<dbReference type="PIRSF" id="PIRSF009415">
    <property type="entry name" value="Hum_TFIIA_gamma"/>
    <property type="match status" value="1"/>
</dbReference>
<protein>
    <recommendedName>
        <fullName evidence="6">Transcription initiation factor IIA subunit 2</fullName>
    </recommendedName>
</protein>
<dbReference type="InterPro" id="IPR015871">
    <property type="entry name" value="TFIIA_gsu_C"/>
</dbReference>
<comment type="caution">
    <text evidence="9">The sequence shown here is derived from an EMBL/GenBank/DDBJ whole genome shotgun (WGS) entry which is preliminary data.</text>
</comment>
<evidence type="ECO:0000256" key="3">
    <source>
        <dbReference type="ARBA" id="ARBA00023015"/>
    </source>
</evidence>
<keyword evidence="10" id="KW-1185">Reference proteome</keyword>
<dbReference type="Proteomes" id="UP001165289">
    <property type="component" value="Unassembled WGS sequence"/>
</dbReference>
<evidence type="ECO:0000256" key="4">
    <source>
        <dbReference type="ARBA" id="ARBA00023163"/>
    </source>
</evidence>
<name>A0AAV7JP65_9METZ</name>
<dbReference type="InterPro" id="IPR009088">
    <property type="entry name" value="TFIIA_b-brl"/>
</dbReference>
<evidence type="ECO:0000256" key="5">
    <source>
        <dbReference type="ARBA" id="ARBA00023242"/>
    </source>
</evidence>
<organism evidence="9 10">
    <name type="scientific">Oopsacas minuta</name>
    <dbReference type="NCBI Taxonomy" id="111878"/>
    <lineage>
        <taxon>Eukaryota</taxon>
        <taxon>Metazoa</taxon>
        <taxon>Porifera</taxon>
        <taxon>Hexactinellida</taxon>
        <taxon>Hexasterophora</taxon>
        <taxon>Lyssacinosida</taxon>
        <taxon>Leucopsacidae</taxon>
        <taxon>Oopsacas</taxon>
    </lineage>
</organism>
<dbReference type="CDD" id="cd10145">
    <property type="entry name" value="TFIIA_gamma_N"/>
    <property type="match status" value="1"/>
</dbReference>
<dbReference type="FunFam" id="1.10.287.190:FF:000001">
    <property type="entry name" value="Transcription initiation factor IIA subunit 2"/>
    <property type="match status" value="1"/>
</dbReference>
<evidence type="ECO:0000313" key="9">
    <source>
        <dbReference type="EMBL" id="KAI6650594.1"/>
    </source>
</evidence>
<evidence type="ECO:0000256" key="1">
    <source>
        <dbReference type="ARBA" id="ARBA00004123"/>
    </source>
</evidence>
<feature type="domain" description="Transcription initiation factor IIA gamma subunit C-terminal" evidence="8">
    <location>
        <begin position="60"/>
        <end position="106"/>
    </location>
</feature>
<gene>
    <name evidence="9" type="ORF">LOD99_7644</name>
</gene>
<dbReference type="SUPFAM" id="SSF50784">
    <property type="entry name" value="Transcription factor IIA (TFIIA), beta-barrel domain"/>
    <property type="match status" value="1"/>
</dbReference>
<evidence type="ECO:0000256" key="6">
    <source>
        <dbReference type="PIRNR" id="PIRNR009415"/>
    </source>
</evidence>
<dbReference type="PANTHER" id="PTHR10966">
    <property type="entry name" value="TRANSCRIPTION INITIATION FACTOR IIA SUBUNIT 2"/>
    <property type="match status" value="1"/>
</dbReference>
<dbReference type="Gene3D" id="2.30.18.10">
    <property type="entry name" value="Transcription factor IIA (TFIIA), beta-barrel domain"/>
    <property type="match status" value="1"/>
</dbReference>
<evidence type="ECO:0000256" key="2">
    <source>
        <dbReference type="ARBA" id="ARBA00007675"/>
    </source>
</evidence>
<evidence type="ECO:0000259" key="7">
    <source>
        <dbReference type="Pfam" id="PF02268"/>
    </source>
</evidence>
<dbReference type="InterPro" id="IPR009083">
    <property type="entry name" value="TFIIA_a-hlx"/>
</dbReference>
<reference evidence="9 10" key="1">
    <citation type="journal article" date="2023" name="BMC Biol.">
        <title>The compact genome of the sponge Oopsacas minuta (Hexactinellida) is lacking key metazoan core genes.</title>
        <authorList>
            <person name="Santini S."/>
            <person name="Schenkelaars Q."/>
            <person name="Jourda C."/>
            <person name="Duchesne M."/>
            <person name="Belahbib H."/>
            <person name="Rocher C."/>
            <person name="Selva M."/>
            <person name="Riesgo A."/>
            <person name="Vervoort M."/>
            <person name="Leys S.P."/>
            <person name="Kodjabachian L."/>
            <person name="Le Bivic A."/>
            <person name="Borchiellini C."/>
            <person name="Claverie J.M."/>
            <person name="Renard E."/>
        </authorList>
    </citation>
    <scope>NUCLEOTIDE SEQUENCE [LARGE SCALE GENOMIC DNA]</scope>
    <source>
        <strain evidence="9">SPO-2</strain>
    </source>
</reference>
<dbReference type="InterPro" id="IPR015872">
    <property type="entry name" value="TFIIA_gsu_N"/>
</dbReference>
<dbReference type="GO" id="GO:0006367">
    <property type="term" value="P:transcription initiation at RNA polymerase II promoter"/>
    <property type="evidence" value="ECO:0007669"/>
    <property type="project" value="InterPro"/>
</dbReference>
<sequence>MSAYQHYRNTTLGNCLEEALEELIQSQNISSDLGIHVLMQFDRAMNHLLKDKVRNKFGFKGSLYAYRYCDNVWTYVLKDAEFKPSTKDGSDGVIQVSKVKFVACEALIQKSAGET</sequence>
<evidence type="ECO:0000259" key="8">
    <source>
        <dbReference type="Pfam" id="PF02751"/>
    </source>
</evidence>
<keyword evidence="4 6" id="KW-0804">Transcription</keyword>
<comment type="subcellular location">
    <subcellularLocation>
        <location evidence="1 6">Nucleus</location>
    </subcellularLocation>
</comment>
<dbReference type="CDD" id="cd10014">
    <property type="entry name" value="TFIIA_gamma_C"/>
    <property type="match status" value="1"/>
</dbReference>
<dbReference type="Pfam" id="PF02751">
    <property type="entry name" value="TFIIA_gamma_C"/>
    <property type="match status" value="1"/>
</dbReference>
<dbReference type="GO" id="GO:0005672">
    <property type="term" value="C:transcription factor TFIIA complex"/>
    <property type="evidence" value="ECO:0007669"/>
    <property type="project" value="InterPro"/>
</dbReference>
<dbReference type="Pfam" id="PF02268">
    <property type="entry name" value="TFIIA_gamma_N"/>
    <property type="match status" value="1"/>
</dbReference>
<feature type="domain" description="Transcription initiation factor IIA gamma subunit N-terminal" evidence="7">
    <location>
        <begin position="4"/>
        <end position="49"/>
    </location>
</feature>
<keyword evidence="3 6" id="KW-0805">Transcription regulation</keyword>
<proteinExistence type="inferred from homology"/>
<comment type="function">
    <text evidence="6">TFIIA is a component of the transcription machinery of RNA polymerase II and plays an important role in transcriptional activation.</text>
</comment>
<accession>A0AAV7JP65</accession>
<dbReference type="InterPro" id="IPR003194">
    <property type="entry name" value="TFIIA_gsu"/>
</dbReference>
<dbReference type="EMBL" id="JAKMXF010000310">
    <property type="protein sequence ID" value="KAI6650594.1"/>
    <property type="molecule type" value="Genomic_DNA"/>
</dbReference>
<comment type="similarity">
    <text evidence="2 6">Belongs to the TFIIA subunit 2 family.</text>
</comment>
<evidence type="ECO:0000313" key="10">
    <source>
        <dbReference type="Proteomes" id="UP001165289"/>
    </source>
</evidence>
<dbReference type="Gene3D" id="1.10.287.190">
    <property type="entry name" value="Transcription factor IIA gamma subunit, alpha-helical domain"/>
    <property type="match status" value="1"/>
</dbReference>
<keyword evidence="5 6" id="KW-0539">Nucleus</keyword>
<dbReference type="SUPFAM" id="SSF47396">
    <property type="entry name" value="Transcription factor IIA (TFIIA), alpha-helical domain"/>
    <property type="match status" value="1"/>
</dbReference>
<dbReference type="AlphaFoldDB" id="A0AAV7JP65"/>